<evidence type="ECO:0000313" key="1">
    <source>
        <dbReference type="EMBL" id="CAH1106881.1"/>
    </source>
</evidence>
<keyword evidence="2" id="KW-1185">Reference proteome</keyword>
<dbReference type="PANTHER" id="PTHR33568:SF3">
    <property type="entry name" value="DNA-DIRECTED DNA POLYMERASE"/>
    <property type="match status" value="1"/>
</dbReference>
<dbReference type="OrthoDB" id="6772327at2759"/>
<sequence>MENSVKQCTHTDSERWFTGTCTTLELNKALEKGYTIDKIFEVWHFPQKSINFFKDYIRDFMKIKLETRPHSYESNEAYALAIKQQINIELELEKKPNPGKRDIAKIYLNSLLEKLPQRSKIKQSEFVTFF</sequence>
<dbReference type="Proteomes" id="UP001153636">
    <property type="component" value="Chromosome 2"/>
</dbReference>
<protein>
    <submittedName>
        <fullName evidence="1">Uncharacterized protein</fullName>
    </submittedName>
</protein>
<reference evidence="1" key="1">
    <citation type="submission" date="2022-01" db="EMBL/GenBank/DDBJ databases">
        <authorList>
            <person name="King R."/>
        </authorList>
    </citation>
    <scope>NUCLEOTIDE SEQUENCE</scope>
</reference>
<dbReference type="AlphaFoldDB" id="A0A9P0GDG2"/>
<dbReference type="GO" id="GO:0071897">
    <property type="term" value="P:DNA biosynthetic process"/>
    <property type="evidence" value="ECO:0007669"/>
    <property type="project" value="UniProtKB-ARBA"/>
</dbReference>
<organism evidence="1 2">
    <name type="scientific">Psylliodes chrysocephalus</name>
    <dbReference type="NCBI Taxonomy" id="3402493"/>
    <lineage>
        <taxon>Eukaryota</taxon>
        <taxon>Metazoa</taxon>
        <taxon>Ecdysozoa</taxon>
        <taxon>Arthropoda</taxon>
        <taxon>Hexapoda</taxon>
        <taxon>Insecta</taxon>
        <taxon>Pterygota</taxon>
        <taxon>Neoptera</taxon>
        <taxon>Endopterygota</taxon>
        <taxon>Coleoptera</taxon>
        <taxon>Polyphaga</taxon>
        <taxon>Cucujiformia</taxon>
        <taxon>Chrysomeloidea</taxon>
        <taxon>Chrysomelidae</taxon>
        <taxon>Galerucinae</taxon>
        <taxon>Alticini</taxon>
        <taxon>Psylliodes</taxon>
    </lineage>
</organism>
<dbReference type="InterPro" id="IPR043502">
    <property type="entry name" value="DNA/RNA_pol_sf"/>
</dbReference>
<dbReference type="SUPFAM" id="SSF56672">
    <property type="entry name" value="DNA/RNA polymerases"/>
    <property type="match status" value="1"/>
</dbReference>
<evidence type="ECO:0000313" key="2">
    <source>
        <dbReference type="Proteomes" id="UP001153636"/>
    </source>
</evidence>
<name>A0A9P0GDG2_9CUCU</name>
<dbReference type="EMBL" id="OV651814">
    <property type="protein sequence ID" value="CAH1106881.1"/>
    <property type="molecule type" value="Genomic_DNA"/>
</dbReference>
<accession>A0A9P0GDG2</accession>
<proteinExistence type="predicted"/>
<dbReference type="PANTHER" id="PTHR33568">
    <property type="entry name" value="DNA POLYMERASE"/>
    <property type="match status" value="1"/>
</dbReference>
<gene>
    <name evidence="1" type="ORF">PSYICH_LOCUS7084</name>
</gene>